<reference evidence="2 3" key="1">
    <citation type="submission" date="2015-12" db="EMBL/GenBank/DDBJ databases">
        <title>Draft genome sequence of Moniliophthora roreri, the causal agent of frosty pod rot of cacao.</title>
        <authorList>
            <person name="Aime M.C."/>
            <person name="Diaz-Valderrama J.R."/>
            <person name="Kijpornyongpan T."/>
            <person name="Phillips-Mora W."/>
        </authorList>
    </citation>
    <scope>NUCLEOTIDE SEQUENCE [LARGE SCALE GENOMIC DNA]</scope>
    <source>
        <strain evidence="2 3">MCA 2952</strain>
    </source>
</reference>
<comment type="caution">
    <text evidence="2">The sequence shown here is derived from an EMBL/GenBank/DDBJ whole genome shotgun (WGS) entry which is preliminary data.</text>
</comment>
<dbReference type="Pfam" id="PF07958">
    <property type="entry name" value="DUF1688"/>
    <property type="match status" value="1"/>
</dbReference>
<evidence type="ECO:0000313" key="2">
    <source>
        <dbReference type="EMBL" id="KTB27433.1"/>
    </source>
</evidence>
<dbReference type="AlphaFoldDB" id="A0A0W0ETM7"/>
<evidence type="ECO:0000256" key="1">
    <source>
        <dbReference type="SAM" id="MobiDB-lite"/>
    </source>
</evidence>
<dbReference type="EMBL" id="LATX01002554">
    <property type="protein sequence ID" value="KTB27433.1"/>
    <property type="molecule type" value="Genomic_DNA"/>
</dbReference>
<name>A0A0W0ETM7_MONRR</name>
<dbReference type="PANTHER" id="PTHR31687:SF3">
    <property type="entry name" value="PROTEIN URG3"/>
    <property type="match status" value="1"/>
</dbReference>
<organism evidence="2 3">
    <name type="scientific">Moniliophthora roreri</name>
    <name type="common">Frosty pod rot fungus</name>
    <name type="synonym">Monilia roreri</name>
    <dbReference type="NCBI Taxonomy" id="221103"/>
    <lineage>
        <taxon>Eukaryota</taxon>
        <taxon>Fungi</taxon>
        <taxon>Dikarya</taxon>
        <taxon>Basidiomycota</taxon>
        <taxon>Agaricomycotina</taxon>
        <taxon>Agaricomycetes</taxon>
        <taxon>Agaricomycetidae</taxon>
        <taxon>Agaricales</taxon>
        <taxon>Marasmiineae</taxon>
        <taxon>Marasmiaceae</taxon>
        <taxon>Moniliophthora</taxon>
    </lineage>
</organism>
<evidence type="ECO:0008006" key="4">
    <source>
        <dbReference type="Google" id="ProtNLM"/>
    </source>
</evidence>
<dbReference type="InterPro" id="IPR012469">
    <property type="entry name" value="DUF1688"/>
</dbReference>
<protein>
    <recommendedName>
        <fullName evidence="4">DUF1688-domain-containing protein</fullName>
    </recommendedName>
</protein>
<dbReference type="Proteomes" id="UP000054988">
    <property type="component" value="Unassembled WGS sequence"/>
</dbReference>
<proteinExistence type="predicted"/>
<gene>
    <name evidence="2" type="ORF">WG66_19988</name>
</gene>
<feature type="region of interest" description="Disordered" evidence="1">
    <location>
        <begin position="417"/>
        <end position="439"/>
    </location>
</feature>
<dbReference type="eggNOG" id="ENOG502QR4F">
    <property type="taxonomic scope" value="Eukaryota"/>
</dbReference>
<accession>A0A0W0ETM7</accession>
<sequence length="439" mass="48310">MSFKLSMMNLAPETPLEQKAAYLRTLPAIRERCSKVFTLAKEGKLEYFDYHPEKESEVAEFCAGIITRDFGPNFHTIPPHGRWRHFEPGGSRIDPLLSKWDSESVGAIEQGKRLVDLFIVSVLLDAGAGKDWAFYEKETNQKYGRSEGLAIASVHMFNTGYFSSDPEQPHRVDALALAKINPNSLAFGMQVSESNPLVGLDGRASLLRNLGSALLSSPDLFGKEGRPGNLLDFLEKESKAEGSTRTVHISALWHVLVDGLNSIWPASRTKLGGVSLGDVWPCTVLKSSAKSEGDDLVPFHKLTQWMTYSVVEAIRHATKWRFAGMEDMTGLPEYRNGGLLLDLGVLSLKPNTLPVDSASGLPRASASDPAVVEWRALTVILLDRMADAIRQKLNLTPEQLSLVQVLESATWKGGREIAKQKRPETGGPPIELESDGTIF</sequence>
<evidence type="ECO:0000313" key="3">
    <source>
        <dbReference type="Proteomes" id="UP000054988"/>
    </source>
</evidence>
<dbReference type="PANTHER" id="PTHR31687">
    <property type="match status" value="1"/>
</dbReference>